<dbReference type="OrthoDB" id="2175481at2759"/>
<protein>
    <submittedName>
        <fullName evidence="1">Uncharacterized protein</fullName>
    </submittedName>
</protein>
<reference evidence="1 2" key="1">
    <citation type="submission" date="2016-07" db="EMBL/GenBank/DDBJ databases">
        <title>Pervasive Adenine N6-methylation of Active Genes in Fungi.</title>
        <authorList>
            <consortium name="DOE Joint Genome Institute"/>
            <person name="Mondo S.J."/>
            <person name="Dannebaum R.O."/>
            <person name="Kuo R.C."/>
            <person name="Labutti K."/>
            <person name="Haridas S."/>
            <person name="Kuo A."/>
            <person name="Salamov A."/>
            <person name="Ahrendt S.R."/>
            <person name="Lipzen A."/>
            <person name="Sullivan W."/>
            <person name="Andreopoulos W.B."/>
            <person name="Clum A."/>
            <person name="Lindquist E."/>
            <person name="Daum C."/>
            <person name="Ramamoorthy G.K."/>
            <person name="Gryganskyi A."/>
            <person name="Culley D."/>
            <person name="Magnuson J.K."/>
            <person name="James T.Y."/>
            <person name="O'Malley M.A."/>
            <person name="Stajich J.E."/>
            <person name="Spatafora J.W."/>
            <person name="Visel A."/>
            <person name="Grigoriev I.V."/>
        </authorList>
    </citation>
    <scope>NUCLEOTIDE SEQUENCE [LARGE SCALE GENOMIC DNA]</scope>
    <source>
        <strain evidence="1 2">JEL800</strain>
    </source>
</reference>
<organism evidence="1 2">
    <name type="scientific">Rhizoclosmatium globosum</name>
    <dbReference type="NCBI Taxonomy" id="329046"/>
    <lineage>
        <taxon>Eukaryota</taxon>
        <taxon>Fungi</taxon>
        <taxon>Fungi incertae sedis</taxon>
        <taxon>Chytridiomycota</taxon>
        <taxon>Chytridiomycota incertae sedis</taxon>
        <taxon>Chytridiomycetes</taxon>
        <taxon>Chytridiales</taxon>
        <taxon>Chytriomycetaceae</taxon>
        <taxon>Rhizoclosmatium</taxon>
    </lineage>
</organism>
<proteinExistence type="predicted"/>
<dbReference type="AlphaFoldDB" id="A0A1Y2CR36"/>
<keyword evidence="2" id="KW-1185">Reference proteome</keyword>
<gene>
    <name evidence="1" type="ORF">BCR33DRAFT_713741</name>
</gene>
<name>A0A1Y2CR36_9FUNG</name>
<evidence type="ECO:0000313" key="2">
    <source>
        <dbReference type="Proteomes" id="UP000193642"/>
    </source>
</evidence>
<dbReference type="EMBL" id="MCGO01000009">
    <property type="protein sequence ID" value="ORY49406.1"/>
    <property type="molecule type" value="Genomic_DNA"/>
</dbReference>
<comment type="caution">
    <text evidence="1">The sequence shown here is derived from an EMBL/GenBank/DDBJ whole genome shotgun (WGS) entry which is preliminary data.</text>
</comment>
<evidence type="ECO:0000313" key="1">
    <source>
        <dbReference type="EMBL" id="ORY49406.1"/>
    </source>
</evidence>
<sequence length="80" mass="8687">MEAMVGEIERRVGGGAGLVNTGGLELAMNVASIGSNVEEAKKEPWAFMGLLGLEVAGGIRWKGRNEEGWRLFWIRNGMPK</sequence>
<dbReference type="Proteomes" id="UP000193642">
    <property type="component" value="Unassembled WGS sequence"/>
</dbReference>
<accession>A0A1Y2CR36</accession>